<dbReference type="InterPro" id="IPR047057">
    <property type="entry name" value="MerR_fam"/>
</dbReference>
<dbReference type="AlphaFoldDB" id="A0A916TJM8"/>
<dbReference type="PANTHER" id="PTHR30204:SF58">
    <property type="entry name" value="HTH-TYPE TRANSCRIPTIONAL REGULATOR YFMP"/>
    <property type="match status" value="1"/>
</dbReference>
<reference evidence="4" key="2">
    <citation type="submission" date="2020-09" db="EMBL/GenBank/DDBJ databases">
        <authorList>
            <person name="Sun Q."/>
            <person name="Zhou Y."/>
        </authorList>
    </citation>
    <scope>NUCLEOTIDE SEQUENCE</scope>
    <source>
        <strain evidence="4">CGMCC 1.12426</strain>
    </source>
</reference>
<dbReference type="Pfam" id="PF13411">
    <property type="entry name" value="MerR_1"/>
    <property type="match status" value="1"/>
</dbReference>
<name>A0A916TJM8_9HYPH</name>
<dbReference type="Proteomes" id="UP000605148">
    <property type="component" value="Unassembled WGS sequence"/>
</dbReference>
<sequence length="156" mass="17923">MSEALSILSDNEIVDVLPASDDTTKKTHFSIGDLAKEFNCTLRTLRFYEDKGLINPKRDGMNRVYTRRDRARLKLVLMGKRVGFSLTEIRDMLDLYDLRDGQVTQLRVALNKFNEQIDVLKDQRNEIEQAIEELSRTVEIVSGMLKQKEAEEAANS</sequence>
<accession>A0A916TJM8</accession>
<proteinExistence type="predicted"/>
<comment type="caution">
    <text evidence="4">The sequence shown here is derived from an EMBL/GenBank/DDBJ whole genome shotgun (WGS) entry which is preliminary data.</text>
</comment>
<dbReference type="OrthoDB" id="9803659at2"/>
<protein>
    <submittedName>
        <fullName evidence="4">Transcriptional regulator</fullName>
    </submittedName>
</protein>
<dbReference type="InterPro" id="IPR000551">
    <property type="entry name" value="MerR-type_HTH_dom"/>
</dbReference>
<dbReference type="SMART" id="SM00422">
    <property type="entry name" value="HTH_MERR"/>
    <property type="match status" value="1"/>
</dbReference>
<dbReference type="PROSITE" id="PS50937">
    <property type="entry name" value="HTH_MERR_2"/>
    <property type="match status" value="1"/>
</dbReference>
<evidence type="ECO:0000313" key="5">
    <source>
        <dbReference type="Proteomes" id="UP000605148"/>
    </source>
</evidence>
<keyword evidence="1" id="KW-0238">DNA-binding</keyword>
<feature type="domain" description="HTH merR-type" evidence="3">
    <location>
        <begin position="28"/>
        <end position="95"/>
    </location>
</feature>
<dbReference type="GO" id="GO:0003677">
    <property type="term" value="F:DNA binding"/>
    <property type="evidence" value="ECO:0007669"/>
    <property type="project" value="UniProtKB-KW"/>
</dbReference>
<dbReference type="EMBL" id="BMFA01000006">
    <property type="protein sequence ID" value="GGB48670.1"/>
    <property type="molecule type" value="Genomic_DNA"/>
</dbReference>
<dbReference type="InterPro" id="IPR009061">
    <property type="entry name" value="DNA-bd_dom_put_sf"/>
</dbReference>
<dbReference type="GO" id="GO:0003700">
    <property type="term" value="F:DNA-binding transcription factor activity"/>
    <property type="evidence" value="ECO:0007669"/>
    <property type="project" value="InterPro"/>
</dbReference>
<dbReference type="Gene3D" id="1.10.1660.10">
    <property type="match status" value="1"/>
</dbReference>
<evidence type="ECO:0000313" key="4">
    <source>
        <dbReference type="EMBL" id="GGB48670.1"/>
    </source>
</evidence>
<keyword evidence="5" id="KW-1185">Reference proteome</keyword>
<evidence type="ECO:0000259" key="3">
    <source>
        <dbReference type="PROSITE" id="PS50937"/>
    </source>
</evidence>
<dbReference type="RefSeq" id="WP_150496398.1">
    <property type="nucleotide sequence ID" value="NZ_BMFA01000006.1"/>
</dbReference>
<reference evidence="4" key="1">
    <citation type="journal article" date="2014" name="Int. J. Syst. Evol. Microbiol.">
        <title>Complete genome sequence of Corynebacterium casei LMG S-19264T (=DSM 44701T), isolated from a smear-ripened cheese.</title>
        <authorList>
            <consortium name="US DOE Joint Genome Institute (JGI-PGF)"/>
            <person name="Walter F."/>
            <person name="Albersmeier A."/>
            <person name="Kalinowski J."/>
            <person name="Ruckert C."/>
        </authorList>
    </citation>
    <scope>NUCLEOTIDE SEQUENCE</scope>
    <source>
        <strain evidence="4">CGMCC 1.12426</strain>
    </source>
</reference>
<dbReference type="PANTHER" id="PTHR30204">
    <property type="entry name" value="REDOX-CYCLING DRUG-SENSING TRANSCRIPTIONAL ACTIVATOR SOXR"/>
    <property type="match status" value="1"/>
</dbReference>
<evidence type="ECO:0000256" key="1">
    <source>
        <dbReference type="ARBA" id="ARBA00023125"/>
    </source>
</evidence>
<feature type="coiled-coil region" evidence="2">
    <location>
        <begin position="103"/>
        <end position="151"/>
    </location>
</feature>
<dbReference type="CDD" id="cd04776">
    <property type="entry name" value="HTH_GnyR"/>
    <property type="match status" value="1"/>
</dbReference>
<dbReference type="SUPFAM" id="SSF46955">
    <property type="entry name" value="Putative DNA-binding domain"/>
    <property type="match status" value="1"/>
</dbReference>
<evidence type="ECO:0000256" key="2">
    <source>
        <dbReference type="SAM" id="Coils"/>
    </source>
</evidence>
<organism evidence="4 5">
    <name type="scientific">Roseibium aquae</name>
    <dbReference type="NCBI Taxonomy" id="1323746"/>
    <lineage>
        <taxon>Bacteria</taxon>
        <taxon>Pseudomonadati</taxon>
        <taxon>Pseudomonadota</taxon>
        <taxon>Alphaproteobacteria</taxon>
        <taxon>Hyphomicrobiales</taxon>
        <taxon>Stappiaceae</taxon>
        <taxon>Roseibium</taxon>
    </lineage>
</organism>
<keyword evidence="2" id="KW-0175">Coiled coil</keyword>
<gene>
    <name evidence="4" type="ORF">GCM10011316_20960</name>
</gene>